<dbReference type="AlphaFoldDB" id="G0TTH0"/>
<protein>
    <recommendedName>
        <fullName evidence="2">Template-activating factor I</fullName>
    </recommendedName>
</protein>
<name>G0TTH0_TRYVY</name>
<accession>G0TTH0</accession>
<evidence type="ECO:0000313" key="1">
    <source>
        <dbReference type="EMBL" id="CCC47251.1"/>
    </source>
</evidence>
<sequence>MSVLPKDVAVALEACNERIRSIEEEKQSALEKMRIDYRLKIESLFGKRQEYLDQIDGFWSSVLASASSPLKDFFNGTIDPKIVRAVTKLHVWTCVKDGSLCRCVSVTFRQNMFVEQGTYSRELNSDLHTISIEPIKWKPGTERARQDSVFRFLSEEMKEKELIEDILDAFDTVFQDPLLVLEEGEE</sequence>
<dbReference type="SUPFAM" id="SSF143113">
    <property type="entry name" value="NAP-like"/>
    <property type="match status" value="1"/>
</dbReference>
<reference evidence="1" key="1">
    <citation type="journal article" date="2012" name="Proc. Natl. Acad. Sci. U.S.A.">
        <title>Antigenic diversity is generated by distinct evolutionary mechanisms in African trypanosome species.</title>
        <authorList>
            <person name="Jackson A.P."/>
            <person name="Berry A."/>
            <person name="Aslett M."/>
            <person name="Allison H.C."/>
            <person name="Burton P."/>
            <person name="Vavrova-Anderson J."/>
            <person name="Brown R."/>
            <person name="Browne H."/>
            <person name="Corton N."/>
            <person name="Hauser H."/>
            <person name="Gamble J."/>
            <person name="Gilderthorp R."/>
            <person name="Marcello L."/>
            <person name="McQuillan J."/>
            <person name="Otto T.D."/>
            <person name="Quail M.A."/>
            <person name="Sanders M.J."/>
            <person name="van Tonder A."/>
            <person name="Ginger M.L."/>
            <person name="Field M.C."/>
            <person name="Barry J.D."/>
            <person name="Hertz-Fowler C."/>
            <person name="Berriman M."/>
        </authorList>
    </citation>
    <scope>NUCLEOTIDE SEQUENCE</scope>
    <source>
        <strain evidence="1">Y486</strain>
    </source>
</reference>
<organism evidence="1">
    <name type="scientific">Trypanosoma vivax (strain Y486)</name>
    <dbReference type="NCBI Taxonomy" id="1055687"/>
    <lineage>
        <taxon>Eukaryota</taxon>
        <taxon>Discoba</taxon>
        <taxon>Euglenozoa</taxon>
        <taxon>Kinetoplastea</taxon>
        <taxon>Metakinetoplastina</taxon>
        <taxon>Trypanosomatida</taxon>
        <taxon>Trypanosomatidae</taxon>
        <taxon>Trypanosoma</taxon>
        <taxon>Duttonella</taxon>
    </lineage>
</organism>
<gene>
    <name evidence="1" type="ORF">TVY486_0304240</name>
</gene>
<dbReference type="VEuPathDB" id="TriTrypDB:TvY486_0304240"/>
<evidence type="ECO:0008006" key="2">
    <source>
        <dbReference type="Google" id="ProtNLM"/>
    </source>
</evidence>
<proteinExistence type="predicted"/>
<dbReference type="InterPro" id="IPR037231">
    <property type="entry name" value="NAP-like_sf"/>
</dbReference>
<dbReference type="EMBL" id="HE573019">
    <property type="protein sequence ID" value="CCC47251.1"/>
    <property type="molecule type" value="Genomic_DNA"/>
</dbReference>
<dbReference type="OMA" id="ISFRQNM"/>